<accession>A0AAW9FIQ9</accession>
<feature type="chain" id="PRO_5043521924" evidence="6">
    <location>
        <begin position="26"/>
        <end position="307"/>
    </location>
</feature>
<evidence type="ECO:0000259" key="7">
    <source>
        <dbReference type="PROSITE" id="PS50983"/>
    </source>
</evidence>
<gene>
    <name evidence="8" type="ORF">RMR22_19435</name>
</gene>
<keyword evidence="4" id="KW-0408">Iron</keyword>
<feature type="domain" description="Fe/B12 periplasmic-binding" evidence="7">
    <location>
        <begin position="47"/>
        <end position="307"/>
    </location>
</feature>
<evidence type="ECO:0000256" key="3">
    <source>
        <dbReference type="ARBA" id="ARBA00022448"/>
    </source>
</evidence>
<organism evidence="8">
    <name type="scientific">Agrobacterium rosae</name>
    <dbReference type="NCBI Taxonomy" id="1972867"/>
    <lineage>
        <taxon>Bacteria</taxon>
        <taxon>Pseudomonadati</taxon>
        <taxon>Pseudomonadota</taxon>
        <taxon>Alphaproteobacteria</taxon>
        <taxon>Hyphomicrobiales</taxon>
        <taxon>Rhizobiaceae</taxon>
        <taxon>Rhizobium/Agrobacterium group</taxon>
        <taxon>Agrobacterium</taxon>
    </lineage>
</organism>
<dbReference type="InterPro" id="IPR002491">
    <property type="entry name" value="ABC_transptr_periplasmic_BD"/>
</dbReference>
<evidence type="ECO:0000256" key="1">
    <source>
        <dbReference type="ARBA" id="ARBA00004196"/>
    </source>
</evidence>
<name>A0AAW9FIQ9_9HYPH</name>
<keyword evidence="4" id="KW-0406">Ion transport</keyword>
<keyword evidence="4" id="KW-0410">Iron transport</keyword>
<sequence length="307" mass="33377">MRKLTAIIAFGLAAGLAPLCQQAIAQETRTITDLVGTVEVPVDPQRIVVTDGDFILQPTVALGLKPVGASRPSGTGAYSSVVSERISPEMGYIGEQRNPSFEDILMMEPDLILMSNDDVPDQKGIYERFSAIAPTVLIDREQLVWKQTLRDIGAATGRSAQAEDLLALYEKRVAEVRAVVGDRAGIASVPRIRPDHVRYMLQDNSFIWDVLKSVGFRASDKQQKSGDVPFVRLNLESLDVLDADLILVLEDPGAQGAGGMIEQVNGLPAYKALTANRLTLSSSEYLFGNVLTALELLDLIEAHYKKG</sequence>
<dbReference type="InterPro" id="IPR051313">
    <property type="entry name" value="Bact_iron-sidero_bind"/>
</dbReference>
<evidence type="ECO:0000256" key="4">
    <source>
        <dbReference type="ARBA" id="ARBA00022496"/>
    </source>
</evidence>
<keyword evidence="5 6" id="KW-0732">Signal</keyword>
<dbReference type="AlphaFoldDB" id="A0AAW9FIQ9"/>
<dbReference type="GO" id="GO:1901678">
    <property type="term" value="P:iron coordination entity transport"/>
    <property type="evidence" value="ECO:0007669"/>
    <property type="project" value="UniProtKB-ARBA"/>
</dbReference>
<evidence type="ECO:0000256" key="2">
    <source>
        <dbReference type="ARBA" id="ARBA00008814"/>
    </source>
</evidence>
<dbReference type="CDD" id="cd01146">
    <property type="entry name" value="FhuD"/>
    <property type="match status" value="1"/>
</dbReference>
<evidence type="ECO:0000256" key="5">
    <source>
        <dbReference type="ARBA" id="ARBA00022729"/>
    </source>
</evidence>
<comment type="subcellular location">
    <subcellularLocation>
        <location evidence="1">Cell envelope</location>
    </subcellularLocation>
</comment>
<dbReference type="Pfam" id="PF01497">
    <property type="entry name" value="Peripla_BP_2"/>
    <property type="match status" value="1"/>
</dbReference>
<dbReference type="SUPFAM" id="SSF53807">
    <property type="entry name" value="Helical backbone' metal receptor"/>
    <property type="match status" value="1"/>
</dbReference>
<dbReference type="PANTHER" id="PTHR30532">
    <property type="entry name" value="IRON III DICITRATE-BINDING PERIPLASMIC PROTEIN"/>
    <property type="match status" value="1"/>
</dbReference>
<dbReference type="PROSITE" id="PS50983">
    <property type="entry name" value="FE_B12_PBP"/>
    <property type="match status" value="1"/>
</dbReference>
<feature type="signal peptide" evidence="6">
    <location>
        <begin position="1"/>
        <end position="25"/>
    </location>
</feature>
<dbReference type="PANTHER" id="PTHR30532:SF1">
    <property type="entry name" value="IRON(3+)-HYDROXAMATE-BINDING PROTEIN FHUD"/>
    <property type="match status" value="1"/>
</dbReference>
<protein>
    <submittedName>
        <fullName evidence="8">Iron-siderophore ABC transporter substrate-binding protein</fullName>
    </submittedName>
</protein>
<dbReference type="GO" id="GO:0030288">
    <property type="term" value="C:outer membrane-bounded periplasmic space"/>
    <property type="evidence" value="ECO:0007669"/>
    <property type="project" value="TreeGrafter"/>
</dbReference>
<dbReference type="EMBL" id="JAVRAF010000007">
    <property type="protein sequence ID" value="MDX8304437.1"/>
    <property type="molecule type" value="Genomic_DNA"/>
</dbReference>
<reference evidence="8" key="1">
    <citation type="journal article" date="2023" name="Phytobiomes J">
        <title>Deciphering the key players within the bacterial microbiota associated with aerial crown gall tumors on rhododendron: Insights into the gallobiome.</title>
        <authorList>
            <person name="Kuzmanovic N."/>
            <person name="Nesme J."/>
            <person name="Wolf J."/>
            <person name="Neumann-Schaal M."/>
            <person name="Petersen J."/>
            <person name="Fernandez-Gnecco G."/>
            <person name="Sproeer C."/>
            <person name="Bunk B."/>
            <person name="Overmann J."/>
            <person name="Sorensen S.J."/>
            <person name="Idczak E."/>
            <person name="Smalla K."/>
        </authorList>
    </citation>
    <scope>NUCLEOTIDE SEQUENCE</scope>
    <source>
        <strain evidence="8">Rho-11.1</strain>
    </source>
</reference>
<dbReference type="RefSeq" id="WP_320203174.1">
    <property type="nucleotide sequence ID" value="NZ_CP192782.1"/>
</dbReference>
<dbReference type="Gene3D" id="3.40.50.1980">
    <property type="entry name" value="Nitrogenase molybdenum iron protein domain"/>
    <property type="match status" value="2"/>
</dbReference>
<keyword evidence="3" id="KW-0813">Transport</keyword>
<evidence type="ECO:0000313" key="8">
    <source>
        <dbReference type="EMBL" id="MDX8304437.1"/>
    </source>
</evidence>
<comment type="caution">
    <text evidence="8">The sequence shown here is derived from an EMBL/GenBank/DDBJ whole genome shotgun (WGS) entry which is preliminary data.</text>
</comment>
<proteinExistence type="inferred from homology"/>
<evidence type="ECO:0000256" key="6">
    <source>
        <dbReference type="SAM" id="SignalP"/>
    </source>
</evidence>
<comment type="similarity">
    <text evidence="2">Belongs to the bacterial solute-binding protein 8 family.</text>
</comment>